<dbReference type="EMBL" id="KZ502071">
    <property type="protein sequence ID" value="PKU83885.1"/>
    <property type="molecule type" value="Genomic_DNA"/>
</dbReference>
<reference evidence="1 2" key="2">
    <citation type="journal article" date="2017" name="Nature">
        <title>The Apostasia genome and the evolution of orchids.</title>
        <authorList>
            <person name="Zhang G.Q."/>
            <person name="Liu K.W."/>
            <person name="Li Z."/>
            <person name="Lohaus R."/>
            <person name="Hsiao Y.Y."/>
            <person name="Niu S.C."/>
            <person name="Wang J.Y."/>
            <person name="Lin Y.C."/>
            <person name="Xu Q."/>
            <person name="Chen L.J."/>
            <person name="Yoshida K."/>
            <person name="Fujiwara S."/>
            <person name="Wang Z.W."/>
            <person name="Zhang Y.Q."/>
            <person name="Mitsuda N."/>
            <person name="Wang M."/>
            <person name="Liu G.H."/>
            <person name="Pecoraro L."/>
            <person name="Huang H.X."/>
            <person name="Xiao X.J."/>
            <person name="Lin M."/>
            <person name="Wu X.Y."/>
            <person name="Wu W.L."/>
            <person name="Chen Y.Y."/>
            <person name="Chang S.B."/>
            <person name="Sakamoto S."/>
            <person name="Ohme-Takagi M."/>
            <person name="Yagi M."/>
            <person name="Zeng S.J."/>
            <person name="Shen C.Y."/>
            <person name="Yeh C.M."/>
            <person name="Luo Y.B."/>
            <person name="Tsai W.C."/>
            <person name="Van de Peer Y."/>
            <person name="Liu Z.J."/>
        </authorList>
    </citation>
    <scope>NUCLEOTIDE SEQUENCE [LARGE SCALE GENOMIC DNA]</scope>
    <source>
        <tissue evidence="1">The whole plant</tissue>
    </source>
</reference>
<organism evidence="1 2">
    <name type="scientific">Dendrobium catenatum</name>
    <dbReference type="NCBI Taxonomy" id="906689"/>
    <lineage>
        <taxon>Eukaryota</taxon>
        <taxon>Viridiplantae</taxon>
        <taxon>Streptophyta</taxon>
        <taxon>Embryophyta</taxon>
        <taxon>Tracheophyta</taxon>
        <taxon>Spermatophyta</taxon>
        <taxon>Magnoliopsida</taxon>
        <taxon>Liliopsida</taxon>
        <taxon>Asparagales</taxon>
        <taxon>Orchidaceae</taxon>
        <taxon>Epidendroideae</taxon>
        <taxon>Malaxideae</taxon>
        <taxon>Dendrobiinae</taxon>
        <taxon>Dendrobium</taxon>
    </lineage>
</organism>
<sequence>MRIDSYVVGKEDISIVGCDGIMIKHVVGVLVSFLKIIEILFVHGGFIPPYFKEVKVMFQEDSVLNTRIIAILWLPLSGSSKDDCLVFWIFQGSLGLSECSVDGLKWDSISLKLMDFIILYFEVQGLLFVSFLEVEISDIGADKAKRSSWFYTASDYAFKFLC</sequence>
<protein>
    <submittedName>
        <fullName evidence="1">Uncharacterized protein</fullName>
    </submittedName>
</protein>
<reference evidence="1 2" key="1">
    <citation type="journal article" date="2016" name="Sci. Rep.">
        <title>The Dendrobium catenatum Lindl. genome sequence provides insights into polysaccharide synthase, floral development and adaptive evolution.</title>
        <authorList>
            <person name="Zhang G.Q."/>
            <person name="Xu Q."/>
            <person name="Bian C."/>
            <person name="Tsai W.C."/>
            <person name="Yeh C.M."/>
            <person name="Liu K.W."/>
            <person name="Yoshida K."/>
            <person name="Zhang L.S."/>
            <person name="Chang S.B."/>
            <person name="Chen F."/>
            <person name="Shi Y."/>
            <person name="Su Y.Y."/>
            <person name="Zhang Y.Q."/>
            <person name="Chen L.J."/>
            <person name="Yin Y."/>
            <person name="Lin M."/>
            <person name="Huang H."/>
            <person name="Deng H."/>
            <person name="Wang Z.W."/>
            <person name="Zhu S.L."/>
            <person name="Zhao X."/>
            <person name="Deng C."/>
            <person name="Niu S.C."/>
            <person name="Huang J."/>
            <person name="Wang M."/>
            <person name="Liu G.H."/>
            <person name="Yang H.J."/>
            <person name="Xiao X.J."/>
            <person name="Hsiao Y.Y."/>
            <person name="Wu W.L."/>
            <person name="Chen Y.Y."/>
            <person name="Mitsuda N."/>
            <person name="Ohme-Takagi M."/>
            <person name="Luo Y.B."/>
            <person name="Van de Peer Y."/>
            <person name="Liu Z.J."/>
        </authorList>
    </citation>
    <scope>NUCLEOTIDE SEQUENCE [LARGE SCALE GENOMIC DNA]</scope>
    <source>
        <tissue evidence="1">The whole plant</tissue>
    </source>
</reference>
<evidence type="ECO:0000313" key="1">
    <source>
        <dbReference type="EMBL" id="PKU83885.1"/>
    </source>
</evidence>
<evidence type="ECO:0000313" key="2">
    <source>
        <dbReference type="Proteomes" id="UP000233837"/>
    </source>
</evidence>
<keyword evidence="2" id="KW-1185">Reference proteome</keyword>
<accession>A0A2I0X7J1</accession>
<dbReference type="AlphaFoldDB" id="A0A2I0X7J1"/>
<name>A0A2I0X7J1_9ASPA</name>
<proteinExistence type="predicted"/>
<dbReference type="Proteomes" id="UP000233837">
    <property type="component" value="Unassembled WGS sequence"/>
</dbReference>
<gene>
    <name evidence="1" type="ORF">MA16_Dca024365</name>
</gene>